<evidence type="ECO:0000313" key="3">
    <source>
        <dbReference type="EMBL" id="GFY96385.1"/>
    </source>
</evidence>
<protein>
    <recommendedName>
        <fullName evidence="2">Bet v I/Major latex protein domain-containing protein</fullName>
    </recommendedName>
</protein>
<dbReference type="InterPro" id="IPR000916">
    <property type="entry name" value="Bet_v_I/MLP"/>
</dbReference>
<dbReference type="OrthoDB" id="1072116at2759"/>
<dbReference type="Proteomes" id="UP000585474">
    <property type="component" value="Unassembled WGS sequence"/>
</dbReference>
<dbReference type="PANTHER" id="PTHR31338:SF16">
    <property type="entry name" value="POLYKETIDE CYCLASE_DEHYDRASE AND LIPID TRANSPORT SUPERFAMILY PROTEIN"/>
    <property type="match status" value="1"/>
</dbReference>
<gene>
    <name evidence="3" type="ORF">Acr_11g0006910</name>
</gene>
<dbReference type="Pfam" id="PF00407">
    <property type="entry name" value="Bet_v_1"/>
    <property type="match status" value="1"/>
</dbReference>
<accession>A0A7J0FCH8</accession>
<dbReference type="SMART" id="SM01037">
    <property type="entry name" value="Bet_v_1"/>
    <property type="match status" value="1"/>
</dbReference>
<dbReference type="SUPFAM" id="SSF55961">
    <property type="entry name" value="Bet v1-like"/>
    <property type="match status" value="1"/>
</dbReference>
<reference evidence="3 4" key="1">
    <citation type="submission" date="2019-07" db="EMBL/GenBank/DDBJ databases">
        <title>De Novo Assembly of kiwifruit Actinidia rufa.</title>
        <authorList>
            <person name="Sugita-Konishi S."/>
            <person name="Sato K."/>
            <person name="Mori E."/>
            <person name="Abe Y."/>
            <person name="Kisaki G."/>
            <person name="Hamano K."/>
            <person name="Suezawa K."/>
            <person name="Otani M."/>
            <person name="Fukuda T."/>
            <person name="Manabe T."/>
            <person name="Gomi K."/>
            <person name="Tabuchi M."/>
            <person name="Akimitsu K."/>
            <person name="Kataoka I."/>
        </authorList>
    </citation>
    <scope>NUCLEOTIDE SEQUENCE [LARGE SCALE GENOMIC DNA]</scope>
    <source>
        <strain evidence="4">cv. Fuchu</strain>
    </source>
</reference>
<comment type="caution">
    <text evidence="3">The sequence shown here is derived from an EMBL/GenBank/DDBJ whole genome shotgun (WGS) entry which is preliminary data.</text>
</comment>
<evidence type="ECO:0000256" key="1">
    <source>
        <dbReference type="ARBA" id="ARBA00038242"/>
    </source>
</evidence>
<comment type="similarity">
    <text evidence="1">Belongs to the MLP family.</text>
</comment>
<evidence type="ECO:0000313" key="4">
    <source>
        <dbReference type="Proteomes" id="UP000585474"/>
    </source>
</evidence>
<sequence>MVGNSESAKEEIEAIDGHKKSVTSKFIEGEILNHSVKSTIEATTKGEGSLMKWTMEYEKKNEANLGMATGRVGTAPNNYLGLATTVSKDIEAYLLSPKINVHIYTPLCGIVSN</sequence>
<keyword evidence="4" id="KW-1185">Reference proteome</keyword>
<dbReference type="EMBL" id="BJWL01000011">
    <property type="protein sequence ID" value="GFY96385.1"/>
    <property type="molecule type" value="Genomic_DNA"/>
</dbReference>
<dbReference type="InterPro" id="IPR023393">
    <property type="entry name" value="START-like_dom_sf"/>
</dbReference>
<dbReference type="InterPro" id="IPR052006">
    <property type="entry name" value="MLP-like"/>
</dbReference>
<proteinExistence type="inferred from homology"/>
<organism evidence="3 4">
    <name type="scientific">Actinidia rufa</name>
    <dbReference type="NCBI Taxonomy" id="165716"/>
    <lineage>
        <taxon>Eukaryota</taxon>
        <taxon>Viridiplantae</taxon>
        <taxon>Streptophyta</taxon>
        <taxon>Embryophyta</taxon>
        <taxon>Tracheophyta</taxon>
        <taxon>Spermatophyta</taxon>
        <taxon>Magnoliopsida</taxon>
        <taxon>eudicotyledons</taxon>
        <taxon>Gunneridae</taxon>
        <taxon>Pentapetalae</taxon>
        <taxon>asterids</taxon>
        <taxon>Ericales</taxon>
        <taxon>Actinidiaceae</taxon>
        <taxon>Actinidia</taxon>
    </lineage>
</organism>
<feature type="domain" description="Bet v I/Major latex protein" evidence="2">
    <location>
        <begin position="3"/>
        <end position="97"/>
    </location>
</feature>
<dbReference type="Gene3D" id="3.30.530.20">
    <property type="match status" value="1"/>
</dbReference>
<evidence type="ECO:0000259" key="2">
    <source>
        <dbReference type="SMART" id="SM01037"/>
    </source>
</evidence>
<dbReference type="PANTHER" id="PTHR31338">
    <property type="entry name" value="POLYKETIDE CYCLASE/DEHYDRASE AND LIPID TRANSPORT SUPERFAMILY PROTEIN"/>
    <property type="match status" value="1"/>
</dbReference>
<dbReference type="AlphaFoldDB" id="A0A7J0FCH8"/>
<name>A0A7J0FCH8_9ERIC</name>
<dbReference type="GO" id="GO:0006952">
    <property type="term" value="P:defense response"/>
    <property type="evidence" value="ECO:0007669"/>
    <property type="project" value="InterPro"/>
</dbReference>